<evidence type="ECO:0000313" key="4">
    <source>
        <dbReference type="Proteomes" id="UP000319342"/>
    </source>
</evidence>
<dbReference type="SUPFAM" id="SSF52540">
    <property type="entry name" value="P-loop containing nucleoside triphosphate hydrolases"/>
    <property type="match status" value="1"/>
</dbReference>
<evidence type="ECO:0000256" key="2">
    <source>
        <dbReference type="SAM" id="MobiDB-lite"/>
    </source>
</evidence>
<dbReference type="InterPro" id="IPR027417">
    <property type="entry name" value="P-loop_NTPase"/>
</dbReference>
<dbReference type="AlphaFoldDB" id="A0A518CW70"/>
<evidence type="ECO:0000313" key="3">
    <source>
        <dbReference type="EMBL" id="QDU83438.1"/>
    </source>
</evidence>
<proteinExistence type="predicted"/>
<feature type="compositionally biased region" description="Low complexity" evidence="2">
    <location>
        <begin position="1071"/>
        <end position="1088"/>
    </location>
</feature>
<protein>
    <submittedName>
        <fullName evidence="3">Uncharacterized protein</fullName>
    </submittedName>
</protein>
<accession>A0A518CW70</accession>
<dbReference type="PANTHER" id="PTHR41259">
    <property type="entry name" value="DOUBLE-STRAND BREAK REPAIR RAD50 ATPASE, PUTATIVE-RELATED"/>
    <property type="match status" value="1"/>
</dbReference>
<feature type="region of interest" description="Disordered" evidence="2">
    <location>
        <begin position="1061"/>
        <end position="1088"/>
    </location>
</feature>
<gene>
    <name evidence="3" type="ORF">Pla163_05370</name>
</gene>
<evidence type="ECO:0000256" key="1">
    <source>
        <dbReference type="SAM" id="Coils"/>
    </source>
</evidence>
<dbReference type="RefSeq" id="WP_145183121.1">
    <property type="nucleotide sequence ID" value="NZ_CP036290.1"/>
</dbReference>
<dbReference type="PANTHER" id="PTHR41259:SF1">
    <property type="entry name" value="DOUBLE-STRAND BREAK REPAIR RAD50 ATPASE, PUTATIVE-RELATED"/>
    <property type="match status" value="1"/>
</dbReference>
<feature type="coiled-coil region" evidence="1">
    <location>
        <begin position="517"/>
        <end position="551"/>
    </location>
</feature>
<feature type="coiled-coil region" evidence="1">
    <location>
        <begin position="604"/>
        <end position="664"/>
    </location>
</feature>
<dbReference type="EMBL" id="CP036290">
    <property type="protein sequence ID" value="QDU83438.1"/>
    <property type="molecule type" value="Genomic_DNA"/>
</dbReference>
<feature type="coiled-coil region" evidence="1">
    <location>
        <begin position="154"/>
        <end position="191"/>
    </location>
</feature>
<organism evidence="3 4">
    <name type="scientific">Rohdeia mirabilis</name>
    <dbReference type="NCBI Taxonomy" id="2528008"/>
    <lineage>
        <taxon>Bacteria</taxon>
        <taxon>Pseudomonadati</taxon>
        <taxon>Planctomycetota</taxon>
        <taxon>Planctomycetia</taxon>
        <taxon>Planctomycetia incertae sedis</taxon>
        <taxon>Rohdeia</taxon>
    </lineage>
</organism>
<feature type="coiled-coil region" evidence="1">
    <location>
        <begin position="411"/>
        <end position="480"/>
    </location>
</feature>
<dbReference type="Proteomes" id="UP000319342">
    <property type="component" value="Chromosome"/>
</dbReference>
<keyword evidence="4" id="KW-1185">Reference proteome</keyword>
<keyword evidence="1" id="KW-0175">Coiled coil</keyword>
<dbReference type="OrthoDB" id="9764467at2"/>
<dbReference type="Gene3D" id="3.40.50.300">
    <property type="entry name" value="P-loop containing nucleotide triphosphate hydrolases"/>
    <property type="match status" value="1"/>
</dbReference>
<sequence length="1088" mass="118708">MRFAKLDVERVPGIDRPFALDDLGRGAILIVGPNGCGKSRTGLTLSALLFPEKAAELDDGRASAVLEHGGERFLAEFDGGEVRWRREDGERLPDPAEGRAHAFHLPARSLWRTEGHDDFGRELARRVAGGFDLEAVREHFHLGPRSGAELGKAVNAARSKEKRALRELDALAREEESIVALEARRRDAAAAAREVELLRAAASAAEAVAELQRTQARLEVFPPVLEHTREDGLEDLERAESEWIAADRSTAEARARAGAADEALANATSGPDEEALRAAREYLQTARRCDESGRALREDLARANARATRARSDAGLSEHAPLPGADTLGELEVRARSERAVRGELAEVEQRLGIVAGANSLVTRTSHLIVGGILIAAGSAAAVLVDPWFIAVAGTGLGWLARTLLTDGRERLTLRVKRDELQRQLGELELQSASLRGALGLASDAPAATLLESFAARQELRTALTEVDGLLARRAELEAQSLEAREHIGDALRSEVPPDAARALAQLEAEERRFESRRDVQARATSARQDAERAEAELARVAARRAEAFARLHLAPGDLAAAEALLARRQEYIELKRLRDEQVGRQTEALARLDESKHLAHEPSEEIERRLANAEKRAAEQDELSEQIASIRTRVEEARRNDPWQEAAAERERLEAQAEDLFEEGLIKLCAQHLGDEVRREHRETSSPRVMQRADELLGRFTRGRYRLELGDGSKLAAIDGESGRTFALDQLSDGTRVQLLLAVRLAFAETMEAPGERLPWILDEAFGAADGERLRELVGTVLEVASEGRQVVYLSAHPSEAVLWAQIAQELSLPSPQIVDLAQVRGLARSETSEFASSLPERRVLPEPANLSDAAWAKAVGADVPRRYDAPERLHLYHLLREDRDALRALAEDGIERLGVFENARAAASVALGDEALEKRLAARVATARATIEAWHVGRGRPLERADVRATGVPAKYVDTLCTLSEQFGRSASALLAALEDKKQRKDLLDAVMRDATLEKFEAGLVQRGVIDPSDPLDRDAVLGRALAAASEHRRALEKGEAAQIAGTLVDYLESSVEESELPAHELLPSEAASEGDARSSRAASAS</sequence>
<name>A0A518CW70_9BACT</name>
<reference evidence="3 4" key="1">
    <citation type="submission" date="2019-02" db="EMBL/GenBank/DDBJ databases">
        <title>Deep-cultivation of Planctomycetes and their phenomic and genomic characterization uncovers novel biology.</title>
        <authorList>
            <person name="Wiegand S."/>
            <person name="Jogler M."/>
            <person name="Boedeker C."/>
            <person name="Pinto D."/>
            <person name="Vollmers J."/>
            <person name="Rivas-Marin E."/>
            <person name="Kohn T."/>
            <person name="Peeters S.H."/>
            <person name="Heuer A."/>
            <person name="Rast P."/>
            <person name="Oberbeckmann S."/>
            <person name="Bunk B."/>
            <person name="Jeske O."/>
            <person name="Meyerdierks A."/>
            <person name="Storesund J.E."/>
            <person name="Kallscheuer N."/>
            <person name="Luecker S."/>
            <person name="Lage O.M."/>
            <person name="Pohl T."/>
            <person name="Merkel B.J."/>
            <person name="Hornburger P."/>
            <person name="Mueller R.-W."/>
            <person name="Bruemmer F."/>
            <person name="Labrenz M."/>
            <person name="Spormann A.M."/>
            <person name="Op den Camp H."/>
            <person name="Overmann J."/>
            <person name="Amann R."/>
            <person name="Jetten M.S.M."/>
            <person name="Mascher T."/>
            <person name="Medema M.H."/>
            <person name="Devos D.P."/>
            <person name="Kaster A.-K."/>
            <person name="Ovreas L."/>
            <person name="Rohde M."/>
            <person name="Galperin M.Y."/>
            <person name="Jogler C."/>
        </authorList>
    </citation>
    <scope>NUCLEOTIDE SEQUENCE [LARGE SCALE GENOMIC DNA]</scope>
    <source>
        <strain evidence="3 4">Pla163</strain>
    </source>
</reference>